<dbReference type="SUPFAM" id="SSF51206">
    <property type="entry name" value="cAMP-binding domain-like"/>
    <property type="match status" value="1"/>
</dbReference>
<dbReference type="OrthoDB" id="1092431at2"/>
<dbReference type="Pfam" id="PF00027">
    <property type="entry name" value="cNMP_binding"/>
    <property type="match status" value="1"/>
</dbReference>
<evidence type="ECO:0000313" key="2">
    <source>
        <dbReference type="EMBL" id="SHE59330.1"/>
    </source>
</evidence>
<dbReference type="STRING" id="288992.SAMN04488522_101659"/>
<accession>A0A1M4URV0</accession>
<evidence type="ECO:0000259" key="1">
    <source>
        <dbReference type="Pfam" id="PF00027"/>
    </source>
</evidence>
<dbReference type="RefSeq" id="WP_073227336.1">
    <property type="nucleotide sequence ID" value="NZ_FQUQ01000001.1"/>
</dbReference>
<evidence type="ECO:0000313" key="3">
    <source>
        <dbReference type="Proteomes" id="UP000184287"/>
    </source>
</evidence>
<dbReference type="CDD" id="cd00038">
    <property type="entry name" value="CAP_ED"/>
    <property type="match status" value="1"/>
</dbReference>
<keyword evidence="2" id="KW-0418">Kinase</keyword>
<sequence>MQKDLLHHIGKFIPLNEAEQQLLVDRIRYEKIPKKGFLLQAGKVCSGRFFVISGCLRQYVMKENESEQIIQFGLPGWWICDHRSLENGEPSEYYVQATEVSEVAIIDAGVQEELFSKIPLLERYFRLIFQRAYDASLTRISLEYCISGEERYHQFAKNFPDFVQKIPQYMLASFLGLTPEFISIIRAKKKR</sequence>
<dbReference type="GO" id="GO:0016301">
    <property type="term" value="F:kinase activity"/>
    <property type="evidence" value="ECO:0007669"/>
    <property type="project" value="UniProtKB-KW"/>
</dbReference>
<dbReference type="InterPro" id="IPR000595">
    <property type="entry name" value="cNMP-bd_dom"/>
</dbReference>
<keyword evidence="2" id="KW-0808">Transferase</keyword>
<dbReference type="InterPro" id="IPR018490">
    <property type="entry name" value="cNMP-bd_dom_sf"/>
</dbReference>
<organism evidence="2 3">
    <name type="scientific">Pedobacter caeni</name>
    <dbReference type="NCBI Taxonomy" id="288992"/>
    <lineage>
        <taxon>Bacteria</taxon>
        <taxon>Pseudomonadati</taxon>
        <taxon>Bacteroidota</taxon>
        <taxon>Sphingobacteriia</taxon>
        <taxon>Sphingobacteriales</taxon>
        <taxon>Sphingobacteriaceae</taxon>
        <taxon>Pedobacter</taxon>
    </lineage>
</organism>
<dbReference type="InterPro" id="IPR014710">
    <property type="entry name" value="RmlC-like_jellyroll"/>
</dbReference>
<protein>
    <submittedName>
        <fullName evidence="2">cAMP-binding domain of CRP or a regulatory subunit of cAMP-dependent protein kinases</fullName>
    </submittedName>
</protein>
<name>A0A1M4URV0_9SPHI</name>
<reference evidence="3" key="1">
    <citation type="submission" date="2016-11" db="EMBL/GenBank/DDBJ databases">
        <authorList>
            <person name="Varghese N."/>
            <person name="Submissions S."/>
        </authorList>
    </citation>
    <scope>NUCLEOTIDE SEQUENCE [LARGE SCALE GENOMIC DNA]</scope>
    <source>
        <strain evidence="3">DSM 16990</strain>
    </source>
</reference>
<keyword evidence="3" id="KW-1185">Reference proteome</keyword>
<dbReference type="Gene3D" id="2.60.120.10">
    <property type="entry name" value="Jelly Rolls"/>
    <property type="match status" value="1"/>
</dbReference>
<dbReference type="EMBL" id="FQUQ01000001">
    <property type="protein sequence ID" value="SHE59330.1"/>
    <property type="molecule type" value="Genomic_DNA"/>
</dbReference>
<dbReference type="Proteomes" id="UP000184287">
    <property type="component" value="Unassembled WGS sequence"/>
</dbReference>
<dbReference type="AlphaFoldDB" id="A0A1M4URV0"/>
<proteinExistence type="predicted"/>
<gene>
    <name evidence="2" type="ORF">SAMN04488522_101659</name>
</gene>
<feature type="domain" description="Cyclic nucleotide-binding" evidence="1">
    <location>
        <begin position="31"/>
        <end position="115"/>
    </location>
</feature>